<accession>A0A392VGR8</accession>
<comment type="caution">
    <text evidence="1">The sequence shown here is derived from an EMBL/GenBank/DDBJ whole genome shotgun (WGS) entry which is preliminary data.</text>
</comment>
<keyword evidence="2" id="KW-1185">Reference proteome</keyword>
<protein>
    <submittedName>
        <fullName evidence="1">Uncharacterized protein</fullName>
    </submittedName>
</protein>
<evidence type="ECO:0000313" key="1">
    <source>
        <dbReference type="EMBL" id="MCI87594.1"/>
    </source>
</evidence>
<dbReference type="EMBL" id="LXQA011170132">
    <property type="protein sequence ID" value="MCI87594.1"/>
    <property type="molecule type" value="Genomic_DNA"/>
</dbReference>
<dbReference type="Proteomes" id="UP000265520">
    <property type="component" value="Unassembled WGS sequence"/>
</dbReference>
<evidence type="ECO:0000313" key="2">
    <source>
        <dbReference type="Proteomes" id="UP000265520"/>
    </source>
</evidence>
<sequence>GALIVGSKRLLNFLKNESGALDGLDLHRWILTNGGDAMRRITS</sequence>
<name>A0A392VGR8_9FABA</name>
<organism evidence="1 2">
    <name type="scientific">Trifolium medium</name>
    <dbReference type="NCBI Taxonomy" id="97028"/>
    <lineage>
        <taxon>Eukaryota</taxon>
        <taxon>Viridiplantae</taxon>
        <taxon>Streptophyta</taxon>
        <taxon>Embryophyta</taxon>
        <taxon>Tracheophyta</taxon>
        <taxon>Spermatophyta</taxon>
        <taxon>Magnoliopsida</taxon>
        <taxon>eudicotyledons</taxon>
        <taxon>Gunneridae</taxon>
        <taxon>Pentapetalae</taxon>
        <taxon>rosids</taxon>
        <taxon>fabids</taxon>
        <taxon>Fabales</taxon>
        <taxon>Fabaceae</taxon>
        <taxon>Papilionoideae</taxon>
        <taxon>50 kb inversion clade</taxon>
        <taxon>NPAAA clade</taxon>
        <taxon>Hologalegina</taxon>
        <taxon>IRL clade</taxon>
        <taxon>Trifolieae</taxon>
        <taxon>Trifolium</taxon>
    </lineage>
</organism>
<dbReference type="AlphaFoldDB" id="A0A392VGR8"/>
<feature type="non-terminal residue" evidence="1">
    <location>
        <position position="1"/>
    </location>
</feature>
<proteinExistence type="predicted"/>
<reference evidence="1 2" key="1">
    <citation type="journal article" date="2018" name="Front. Plant Sci.">
        <title>Red Clover (Trifolium pratense) and Zigzag Clover (T. medium) - A Picture of Genomic Similarities and Differences.</title>
        <authorList>
            <person name="Dluhosova J."/>
            <person name="Istvanek J."/>
            <person name="Nedelnik J."/>
            <person name="Repkova J."/>
        </authorList>
    </citation>
    <scope>NUCLEOTIDE SEQUENCE [LARGE SCALE GENOMIC DNA]</scope>
    <source>
        <strain evidence="2">cv. 10/8</strain>
        <tissue evidence="1">Leaf</tissue>
    </source>
</reference>